<keyword evidence="2" id="KW-0472">Membrane</keyword>
<evidence type="ECO:0000313" key="5">
    <source>
        <dbReference type="Proteomes" id="UP000652477"/>
    </source>
</evidence>
<keyword evidence="2" id="KW-0812">Transmembrane</keyword>
<dbReference type="RefSeq" id="WP_186875107.1">
    <property type="nucleotide sequence ID" value="NZ_JACOPF010000001.1"/>
</dbReference>
<dbReference type="InterPro" id="IPR026906">
    <property type="entry name" value="LRR_5"/>
</dbReference>
<accession>A0A923LGU1</accession>
<dbReference type="AlphaFoldDB" id="A0A923LGU1"/>
<keyword evidence="5" id="KW-1185">Reference proteome</keyword>
<feature type="signal peptide" evidence="3">
    <location>
        <begin position="1"/>
        <end position="29"/>
    </location>
</feature>
<dbReference type="PANTHER" id="PTHR45661">
    <property type="entry name" value="SURFACE ANTIGEN"/>
    <property type="match status" value="1"/>
</dbReference>
<evidence type="ECO:0000256" key="2">
    <source>
        <dbReference type="SAM" id="Phobius"/>
    </source>
</evidence>
<keyword evidence="2" id="KW-1133">Transmembrane helix</keyword>
<sequence length="538" mass="57641">MIVKRGKILLSLLFCCVMCLAIAPVTVLAAERTTAEGWKYVEDGASVTITGYNGNETSVIIPGGINGKPVIAIGERAFSSSGLNSIEIPASVTTIGSFAFFLCDNLETVIFADDSQLTTIGKYAFQASGLKSIEIPSSVTTIEKEAFLNTSSLETVTFADDSRLTTIVNNAFSSSGLKSIKIPSSVTAIGEYAFRDCDNLETVTFADDSRLTTIVNNAFRNSGLKSIKIPSSVTTIGEYAFTDCDNLETVTFADDSRLTTIVNNAFSSSGLKSIEIPSSVTAIGEYAFADCNNLTSMTFKSRTAPSLGGVYVFLRCDALTAIHVPCTASGYIADNNWPGDKIKEDVHSLTDYVEAKAPACEEDGNAAYWRCADCRNYFLDADGKTETDEEGTVVEAIGHAWGGPVWNWSDDGKTATAAFICKNDANHIQTPEVSITSRTTQPTCTEDGKTVFTASVTFGGTIYTDEKIVKIPSAGHAAGTDWEDDEDPGEPGKSDIPGTGDERNPLVLYVTFMSVGLLGTAVGLFLKKKQQKHVKHRR</sequence>
<name>A0A923LGU1_9FIRM</name>
<feature type="transmembrane region" description="Helical" evidence="2">
    <location>
        <begin position="506"/>
        <end position="526"/>
    </location>
</feature>
<gene>
    <name evidence="4" type="ORF">H8S37_06065</name>
</gene>
<evidence type="ECO:0000313" key="4">
    <source>
        <dbReference type="EMBL" id="MBC5688495.1"/>
    </source>
</evidence>
<dbReference type="PANTHER" id="PTHR45661:SF3">
    <property type="entry name" value="IG-LIKE DOMAIN-CONTAINING PROTEIN"/>
    <property type="match status" value="1"/>
</dbReference>
<organism evidence="4 5">
    <name type="scientific">Mediterraneibacter hominis</name>
    <dbReference type="NCBI Taxonomy" id="2763054"/>
    <lineage>
        <taxon>Bacteria</taxon>
        <taxon>Bacillati</taxon>
        <taxon>Bacillota</taxon>
        <taxon>Clostridia</taxon>
        <taxon>Lachnospirales</taxon>
        <taxon>Lachnospiraceae</taxon>
        <taxon>Mediterraneibacter</taxon>
    </lineage>
</organism>
<evidence type="ECO:0000256" key="3">
    <source>
        <dbReference type="SAM" id="SignalP"/>
    </source>
</evidence>
<proteinExistence type="predicted"/>
<dbReference type="SUPFAM" id="SSF52058">
    <property type="entry name" value="L domain-like"/>
    <property type="match status" value="1"/>
</dbReference>
<protein>
    <submittedName>
        <fullName evidence="4">Leucine-rich repeat domain-containing protein</fullName>
    </submittedName>
</protein>
<feature type="region of interest" description="Disordered" evidence="1">
    <location>
        <begin position="477"/>
        <end position="500"/>
    </location>
</feature>
<feature type="chain" id="PRO_5037117062" evidence="3">
    <location>
        <begin position="30"/>
        <end position="538"/>
    </location>
</feature>
<dbReference type="Pfam" id="PF13306">
    <property type="entry name" value="LRR_5"/>
    <property type="match status" value="1"/>
</dbReference>
<evidence type="ECO:0000256" key="1">
    <source>
        <dbReference type="SAM" id="MobiDB-lite"/>
    </source>
</evidence>
<dbReference type="EMBL" id="JACOPF010000001">
    <property type="protein sequence ID" value="MBC5688495.1"/>
    <property type="molecule type" value="Genomic_DNA"/>
</dbReference>
<dbReference type="Gene3D" id="3.80.10.10">
    <property type="entry name" value="Ribonuclease Inhibitor"/>
    <property type="match status" value="4"/>
</dbReference>
<comment type="caution">
    <text evidence="4">The sequence shown here is derived from an EMBL/GenBank/DDBJ whole genome shotgun (WGS) entry which is preliminary data.</text>
</comment>
<dbReference type="InterPro" id="IPR053139">
    <property type="entry name" value="Surface_bspA-like"/>
</dbReference>
<keyword evidence="3" id="KW-0732">Signal</keyword>
<dbReference type="Proteomes" id="UP000652477">
    <property type="component" value="Unassembled WGS sequence"/>
</dbReference>
<dbReference type="InterPro" id="IPR032675">
    <property type="entry name" value="LRR_dom_sf"/>
</dbReference>
<reference evidence="4" key="1">
    <citation type="submission" date="2020-08" db="EMBL/GenBank/DDBJ databases">
        <title>Genome public.</title>
        <authorList>
            <person name="Liu C."/>
            <person name="Sun Q."/>
        </authorList>
    </citation>
    <scope>NUCLEOTIDE SEQUENCE</scope>
    <source>
        <strain evidence="4">NSJ-55</strain>
    </source>
</reference>